<protein>
    <recommendedName>
        <fullName evidence="4">Lipoprotein</fullName>
    </recommendedName>
</protein>
<sequence>MKRLIGAFAVVSLSLMGCGGSLCDDLADSDKDFYEKTKACSSFNDGTPYTEPTEAQLEQCEQQTKSCTDADKDKIRDFNSCVADLDKCTAATEQQFTNSFAGCALSHLANISDTCLSSVGEDSVRQGARLVNPR</sequence>
<feature type="chain" id="PRO_5001799650" description="Lipoprotein" evidence="1">
    <location>
        <begin position="24"/>
        <end position="134"/>
    </location>
</feature>
<comment type="caution">
    <text evidence="2">The sequence shown here is derived from an EMBL/GenBank/DDBJ whole genome shotgun (WGS) entry which is preliminary data.</text>
</comment>
<reference evidence="2 3" key="1">
    <citation type="submission" date="2014-04" db="EMBL/GenBank/DDBJ databases">
        <title>Genome assembly of Hyalangium minutum DSM 14724.</title>
        <authorList>
            <person name="Sharma G."/>
            <person name="Subramanian S."/>
        </authorList>
    </citation>
    <scope>NUCLEOTIDE SEQUENCE [LARGE SCALE GENOMIC DNA]</scope>
    <source>
        <strain evidence="2 3">DSM 14724</strain>
    </source>
</reference>
<dbReference type="PROSITE" id="PS51257">
    <property type="entry name" value="PROKAR_LIPOPROTEIN"/>
    <property type="match status" value="1"/>
</dbReference>
<evidence type="ECO:0000313" key="2">
    <source>
        <dbReference type="EMBL" id="KFE67718.1"/>
    </source>
</evidence>
<name>A0A085WJ55_9BACT</name>
<dbReference type="AlphaFoldDB" id="A0A085WJ55"/>
<evidence type="ECO:0008006" key="4">
    <source>
        <dbReference type="Google" id="ProtNLM"/>
    </source>
</evidence>
<keyword evidence="3" id="KW-1185">Reference proteome</keyword>
<evidence type="ECO:0000313" key="3">
    <source>
        <dbReference type="Proteomes" id="UP000028725"/>
    </source>
</evidence>
<dbReference type="EMBL" id="JMCB01000007">
    <property type="protein sequence ID" value="KFE67718.1"/>
    <property type="molecule type" value="Genomic_DNA"/>
</dbReference>
<feature type="signal peptide" evidence="1">
    <location>
        <begin position="1"/>
        <end position="23"/>
    </location>
</feature>
<dbReference type="OrthoDB" id="5522073at2"/>
<dbReference type="RefSeq" id="WP_044190576.1">
    <property type="nucleotide sequence ID" value="NZ_JMCB01000007.1"/>
</dbReference>
<gene>
    <name evidence="2" type="ORF">DB31_8201</name>
</gene>
<keyword evidence="1" id="KW-0732">Signal</keyword>
<proteinExistence type="predicted"/>
<evidence type="ECO:0000256" key="1">
    <source>
        <dbReference type="SAM" id="SignalP"/>
    </source>
</evidence>
<dbReference type="Proteomes" id="UP000028725">
    <property type="component" value="Unassembled WGS sequence"/>
</dbReference>
<accession>A0A085WJ55</accession>
<organism evidence="2 3">
    <name type="scientific">Hyalangium minutum</name>
    <dbReference type="NCBI Taxonomy" id="394096"/>
    <lineage>
        <taxon>Bacteria</taxon>
        <taxon>Pseudomonadati</taxon>
        <taxon>Myxococcota</taxon>
        <taxon>Myxococcia</taxon>
        <taxon>Myxococcales</taxon>
        <taxon>Cystobacterineae</taxon>
        <taxon>Archangiaceae</taxon>
        <taxon>Hyalangium</taxon>
    </lineage>
</organism>